<dbReference type="KEGG" id="meh:M301_2266"/>
<keyword evidence="1" id="KW-1133">Transmembrane helix</keyword>
<keyword evidence="3" id="KW-0808">Transferase</keyword>
<dbReference type="InterPro" id="IPR050879">
    <property type="entry name" value="Acyltransferase_3"/>
</dbReference>
<keyword evidence="1" id="KW-0812">Transmembrane</keyword>
<dbReference type="eggNOG" id="COG1835">
    <property type="taxonomic scope" value="Bacteria"/>
</dbReference>
<dbReference type="OrthoDB" id="9814807at2"/>
<evidence type="ECO:0000259" key="2">
    <source>
        <dbReference type="Pfam" id="PF01757"/>
    </source>
</evidence>
<dbReference type="GO" id="GO:0016747">
    <property type="term" value="F:acyltransferase activity, transferring groups other than amino-acyl groups"/>
    <property type="evidence" value="ECO:0007669"/>
    <property type="project" value="InterPro"/>
</dbReference>
<accession>D7DLG0</accession>
<dbReference type="AlphaFoldDB" id="D7DLG0"/>
<dbReference type="InterPro" id="IPR002656">
    <property type="entry name" value="Acyl_transf_3_dom"/>
</dbReference>
<dbReference type="STRING" id="666681.M301_2266"/>
<organism evidence="3 4">
    <name type="scientific">Methylotenera versatilis (strain 301)</name>
    <dbReference type="NCBI Taxonomy" id="666681"/>
    <lineage>
        <taxon>Bacteria</taxon>
        <taxon>Pseudomonadati</taxon>
        <taxon>Pseudomonadota</taxon>
        <taxon>Betaproteobacteria</taxon>
        <taxon>Nitrosomonadales</taxon>
        <taxon>Methylophilaceae</taxon>
        <taxon>Methylotenera</taxon>
    </lineage>
</organism>
<gene>
    <name evidence="3" type="ordered locus">M301_2266</name>
</gene>
<dbReference type="PANTHER" id="PTHR23028:SF134">
    <property type="entry name" value="PUTATIVE (AFU_ORTHOLOGUE AFUA_4G08520)-RELATED"/>
    <property type="match status" value="1"/>
</dbReference>
<sequence>MHKCHRFEFLDGLRGIAALVVVVFHFTEQYGHTAYFSSAPLAVDLFFCLSGFVIAWSYCQRLLEGMSYLEYLKRRIIRLYPMFLMGLSLGLISYLVKLYFGNTPYTPTQIIESNLFNIFYLPYFVNAVPGSINGIFLTNPPAWSLFFEVIANGLFLFTIRLSKIKLIVFTALFAIFFMIEVYVFRDWVGWSTVNFVGGFPRTGFNFMFGVLIYKFYDDINRLPAIHPLLIVFALLLMFLLPFHKSVVYWLFCSLFVVPLFVIAAVLVDIKTPFIKKLVLFLGWISYPLYCLHNPILNIYKGYTTTPVHFYQEIGIVFVVTLTVTYLIAKFYDDPMRAWLSRTKPAGTNAL</sequence>
<proteinExistence type="predicted"/>
<keyword evidence="4" id="KW-1185">Reference proteome</keyword>
<name>D7DLG0_METV0</name>
<feature type="transmembrane region" description="Helical" evidence="1">
    <location>
        <begin position="166"/>
        <end position="184"/>
    </location>
</feature>
<reference evidence="4" key="1">
    <citation type="submission" date="2010-05" db="EMBL/GenBank/DDBJ databases">
        <title>Complete sequence of Methylotenera sp. 301.</title>
        <authorList>
            <person name="Lucas S."/>
            <person name="Copeland A."/>
            <person name="Lapidus A."/>
            <person name="Cheng J.-F."/>
            <person name="Bruce D."/>
            <person name="Goodwin L."/>
            <person name="Pitluck S."/>
            <person name="Clum A."/>
            <person name="Land M."/>
            <person name="Hauser L."/>
            <person name="Kyrpides N."/>
            <person name="Ivanova N."/>
            <person name="Chistoservova L."/>
            <person name="Kalyuzhnaya M."/>
            <person name="Woyke T."/>
        </authorList>
    </citation>
    <scope>NUCLEOTIDE SEQUENCE [LARGE SCALE GENOMIC DNA]</scope>
    <source>
        <strain evidence="4">301</strain>
    </source>
</reference>
<feature type="transmembrane region" description="Helical" evidence="1">
    <location>
        <begin position="196"/>
        <end position="216"/>
    </location>
</feature>
<feature type="transmembrane region" description="Helical" evidence="1">
    <location>
        <begin position="308"/>
        <end position="328"/>
    </location>
</feature>
<feature type="transmembrane region" description="Helical" evidence="1">
    <location>
        <begin position="142"/>
        <end position="159"/>
    </location>
</feature>
<feature type="domain" description="Acyltransferase 3" evidence="2">
    <location>
        <begin position="8"/>
        <end position="328"/>
    </location>
</feature>
<evidence type="ECO:0000256" key="1">
    <source>
        <dbReference type="SAM" id="Phobius"/>
    </source>
</evidence>
<dbReference type="EMBL" id="CP002056">
    <property type="protein sequence ID" value="ADI30631.1"/>
    <property type="molecule type" value="Genomic_DNA"/>
</dbReference>
<feature type="transmembrane region" description="Helical" evidence="1">
    <location>
        <begin position="223"/>
        <end position="240"/>
    </location>
</feature>
<feature type="transmembrane region" description="Helical" evidence="1">
    <location>
        <begin position="246"/>
        <end position="266"/>
    </location>
</feature>
<feature type="transmembrane region" description="Helical" evidence="1">
    <location>
        <begin position="39"/>
        <end position="59"/>
    </location>
</feature>
<evidence type="ECO:0000313" key="3">
    <source>
        <dbReference type="EMBL" id="ADI30631.1"/>
    </source>
</evidence>
<dbReference type="PANTHER" id="PTHR23028">
    <property type="entry name" value="ACETYLTRANSFERASE"/>
    <property type="match status" value="1"/>
</dbReference>
<feature type="transmembrane region" description="Helical" evidence="1">
    <location>
        <begin position="79"/>
        <end position="100"/>
    </location>
</feature>
<evidence type="ECO:0000313" key="4">
    <source>
        <dbReference type="Proteomes" id="UP000000383"/>
    </source>
</evidence>
<reference evidence="3 4" key="2">
    <citation type="journal article" date="2011" name="J. Bacteriol.">
        <title>Genomes of three methylotrophs from a single niche uncover genetic and metabolic divergence of Methylophilaceae.</title>
        <authorList>
            <person name="Lapidus A."/>
            <person name="Clum A."/>
            <person name="Labutti K."/>
            <person name="Kaluzhnaya M.G."/>
            <person name="Lim S."/>
            <person name="Beck D.A."/>
            <person name="Glavina Del Rio T."/>
            <person name="Nolan M."/>
            <person name="Mavromatis K."/>
            <person name="Huntemann M."/>
            <person name="Lucas S."/>
            <person name="Lidstrom M.E."/>
            <person name="Ivanova N."/>
            <person name="Chistoserdova L."/>
        </authorList>
    </citation>
    <scope>NUCLEOTIDE SEQUENCE [LARGE SCALE GENOMIC DNA]</scope>
    <source>
        <strain evidence="3 4">301</strain>
    </source>
</reference>
<keyword evidence="3" id="KW-0012">Acyltransferase</keyword>
<feature type="transmembrane region" description="Helical" evidence="1">
    <location>
        <begin position="278"/>
        <end position="296"/>
    </location>
</feature>
<feature type="transmembrane region" description="Helical" evidence="1">
    <location>
        <begin position="7"/>
        <end position="27"/>
    </location>
</feature>
<keyword evidence="1" id="KW-0472">Membrane</keyword>
<dbReference type="RefSeq" id="WP_013148939.1">
    <property type="nucleotide sequence ID" value="NC_014207.1"/>
</dbReference>
<dbReference type="Pfam" id="PF01757">
    <property type="entry name" value="Acyl_transf_3"/>
    <property type="match status" value="1"/>
</dbReference>
<dbReference type="Proteomes" id="UP000000383">
    <property type="component" value="Chromosome"/>
</dbReference>
<dbReference type="HOGENOM" id="CLU_005679_2_3_4"/>
<protein>
    <submittedName>
        <fullName evidence="3">Acyltransferase 3</fullName>
    </submittedName>
</protein>